<dbReference type="GO" id="GO:0005829">
    <property type="term" value="C:cytosol"/>
    <property type="evidence" value="ECO:0007669"/>
    <property type="project" value="TreeGrafter"/>
</dbReference>
<evidence type="ECO:0000256" key="2">
    <source>
        <dbReference type="ARBA" id="ARBA00007683"/>
    </source>
</evidence>
<name>A0A0X8HU42_9SACH</name>
<proteinExistence type="inferred from homology"/>
<dbReference type="AlphaFoldDB" id="A0A0X8HU42"/>
<dbReference type="EMBL" id="CP014245">
    <property type="protein sequence ID" value="AMD21443.1"/>
    <property type="molecule type" value="Genomic_DNA"/>
</dbReference>
<evidence type="ECO:0000256" key="3">
    <source>
        <dbReference type="ARBA" id="ARBA00018067"/>
    </source>
</evidence>
<keyword evidence="7" id="KW-0653">Protein transport</keyword>
<dbReference type="GO" id="GO:0019776">
    <property type="term" value="F:Atg8-family ligase activity"/>
    <property type="evidence" value="ECO:0007669"/>
    <property type="project" value="TreeGrafter"/>
</dbReference>
<evidence type="ECO:0000313" key="13">
    <source>
        <dbReference type="EMBL" id="AMD21443.1"/>
    </source>
</evidence>
<feature type="region of interest" description="Disordered" evidence="12">
    <location>
        <begin position="239"/>
        <end position="262"/>
    </location>
</feature>
<reference evidence="13 14" key="1">
    <citation type="submission" date="2016-01" db="EMBL/GenBank/DDBJ databases">
        <title>Genome sequence of the yeast Holleya sinecauda.</title>
        <authorList>
            <person name="Dietrich F.S."/>
        </authorList>
    </citation>
    <scope>NUCLEOTIDE SEQUENCE [LARGE SCALE GENOMIC DNA]</scope>
    <source>
        <strain evidence="13 14">ATCC 58844</strain>
    </source>
</reference>
<dbReference type="PANTHER" id="PTHR12866:SF2">
    <property type="entry name" value="UBIQUITIN-LIKE-CONJUGATING ENZYME ATG3"/>
    <property type="match status" value="1"/>
</dbReference>
<keyword evidence="4" id="KW-0813">Transport</keyword>
<dbReference type="RefSeq" id="XP_017988439.1">
    <property type="nucleotide sequence ID" value="XM_018132950.1"/>
</dbReference>
<gene>
    <name evidence="13" type="ORF">AW171_hschr53394</name>
</gene>
<evidence type="ECO:0000256" key="6">
    <source>
        <dbReference type="ARBA" id="ARBA00022786"/>
    </source>
</evidence>
<keyword evidence="5" id="KW-0963">Cytoplasm</keyword>
<evidence type="ECO:0000313" key="14">
    <source>
        <dbReference type="Proteomes" id="UP000243052"/>
    </source>
</evidence>
<evidence type="ECO:0000256" key="4">
    <source>
        <dbReference type="ARBA" id="ARBA00022448"/>
    </source>
</evidence>
<dbReference type="GO" id="GO:0044804">
    <property type="term" value="P:nucleophagy"/>
    <property type="evidence" value="ECO:0007669"/>
    <property type="project" value="TreeGrafter"/>
</dbReference>
<keyword evidence="6" id="KW-0833">Ubl conjugation pathway</keyword>
<evidence type="ECO:0000256" key="1">
    <source>
        <dbReference type="ARBA" id="ARBA00004496"/>
    </source>
</evidence>
<dbReference type="STRING" id="45286.A0A0X8HU42"/>
<dbReference type="OrthoDB" id="1584384at2759"/>
<dbReference type="Pfam" id="PF03987">
    <property type="entry name" value="Autophagy_act_C"/>
    <property type="match status" value="1"/>
</dbReference>
<dbReference type="GO" id="GO:0000407">
    <property type="term" value="C:phagophore assembly site"/>
    <property type="evidence" value="ECO:0007669"/>
    <property type="project" value="TreeGrafter"/>
</dbReference>
<comment type="subcellular location">
    <subcellularLocation>
        <location evidence="1">Cytoplasm</location>
    </subcellularLocation>
</comment>
<dbReference type="GO" id="GO:0061723">
    <property type="term" value="P:glycophagy"/>
    <property type="evidence" value="ECO:0007669"/>
    <property type="project" value="TreeGrafter"/>
</dbReference>
<dbReference type="InterPro" id="IPR007135">
    <property type="entry name" value="Atg3/Atg10"/>
</dbReference>
<evidence type="ECO:0000256" key="12">
    <source>
        <dbReference type="SAM" id="MobiDB-lite"/>
    </source>
</evidence>
<evidence type="ECO:0000256" key="8">
    <source>
        <dbReference type="ARBA" id="ARBA00023006"/>
    </source>
</evidence>
<keyword evidence="8" id="KW-0072">Autophagy</keyword>
<protein>
    <recommendedName>
        <fullName evidence="3">Autophagy-related protein 3</fullName>
    </recommendedName>
    <alternativeName>
        <fullName evidence="10 11">Autophagy-related E2-like conjugation enzyme ATG3</fullName>
    </alternativeName>
</protein>
<evidence type="ECO:0000256" key="9">
    <source>
        <dbReference type="ARBA" id="ARBA00025674"/>
    </source>
</evidence>
<dbReference type="GO" id="GO:0000045">
    <property type="term" value="P:autophagosome assembly"/>
    <property type="evidence" value="ECO:0007669"/>
    <property type="project" value="TreeGrafter"/>
</dbReference>
<evidence type="ECO:0000256" key="11">
    <source>
        <dbReference type="ARBA" id="ARBA00033139"/>
    </source>
</evidence>
<evidence type="ECO:0000256" key="10">
    <source>
        <dbReference type="ARBA" id="ARBA00032144"/>
    </source>
</evidence>
<dbReference type="Proteomes" id="UP000243052">
    <property type="component" value="Chromosome v"/>
</dbReference>
<dbReference type="Gene3D" id="3.30.1460.50">
    <property type="match status" value="1"/>
</dbReference>
<evidence type="ECO:0000256" key="5">
    <source>
        <dbReference type="ARBA" id="ARBA00022490"/>
    </source>
</evidence>
<organism evidence="13 14">
    <name type="scientific">Eremothecium sinecaudum</name>
    <dbReference type="NCBI Taxonomy" id="45286"/>
    <lineage>
        <taxon>Eukaryota</taxon>
        <taxon>Fungi</taxon>
        <taxon>Dikarya</taxon>
        <taxon>Ascomycota</taxon>
        <taxon>Saccharomycotina</taxon>
        <taxon>Saccharomycetes</taxon>
        <taxon>Saccharomycetales</taxon>
        <taxon>Saccharomycetaceae</taxon>
        <taxon>Eremothecium</taxon>
    </lineage>
</organism>
<accession>A0A0X8HU42</accession>
<dbReference type="PANTHER" id="PTHR12866">
    <property type="entry name" value="UBIQUITIN-LIKE-CONJUGATING ENZYME ATG3"/>
    <property type="match status" value="1"/>
</dbReference>
<keyword evidence="14" id="KW-1185">Reference proteome</keyword>
<dbReference type="GeneID" id="28724733"/>
<sequence>MLRSTLSNWREYLTPVSHQSTFENTGEITPDEFIRAGDYLCHMFPTWQWNDRQPGIAYRDFLPKNKQYLVTRKVPSNVRAAEYVSVEGTDKAGEDSYWVMESTRPIEAGNGEGKAENKGKSSVDIDELLQEMDIEGTDDAENDVVSLGQKYTRYYDLYIAYSTSYRVPKMYLVGFNSDGTPLTPQEMFQDIAPDYRTKTATIEKLPFFKASTVSVSIHPCKHANVMKVLMDKIRTVKQRQQDQNCRREKASNSDSDEEWEDLQQDVDNGLRVDQYMVVFLKFITSVTPGIEHDYTMDGW</sequence>
<comment type="similarity">
    <text evidence="2">Belongs to the ATG3 family.</text>
</comment>
<evidence type="ECO:0000256" key="7">
    <source>
        <dbReference type="ARBA" id="ARBA00022927"/>
    </source>
</evidence>
<dbReference type="GO" id="GO:0015031">
    <property type="term" value="P:protein transport"/>
    <property type="evidence" value="ECO:0007669"/>
    <property type="project" value="UniProtKB-KW"/>
</dbReference>
<comment type="function">
    <text evidence="9">E2 conjugating enzyme required for the cytoplasm to vacuole transport (Cvt) and autophagy. Required for selective autophagic degradation of the nucleus (nucleophagy) as well as for mitophagy which contributes to regulate mitochondrial quantity and quality by eliminating the mitochondria to a basal level to fulfill cellular energy requirements and preventing excess ROS production. Responsible for the E2-like covalent binding of phosphatidylethanolamine to the C-terminal Gly of ATG8. The ATG12-ATG5 conjugate plays a role of an E3 and promotes the transfer of ATG8 from ATG3 to phosphatidylethanolamine (PE). This step is required for the membrane association of ATG8. The formation of the ATG8-phosphatidylethanolamine conjugate is essential for autophagy and for the cytoplasm to vacuole transport (Cvt). The ATG8-PE conjugate mediates tethering between adjacent membranes and stimulates membrane hemifusion, leading to expansion of the autophagosomal membrane during autophagy.</text>
</comment>
<dbReference type="GO" id="GO:0000422">
    <property type="term" value="P:autophagy of mitochondrion"/>
    <property type="evidence" value="ECO:0007669"/>
    <property type="project" value="TreeGrafter"/>
</dbReference>